<dbReference type="Pfam" id="PF00296">
    <property type="entry name" value="Bac_luciferase"/>
    <property type="match status" value="1"/>
</dbReference>
<dbReference type="GO" id="GO:0016491">
    <property type="term" value="F:oxidoreductase activity"/>
    <property type="evidence" value="ECO:0007669"/>
    <property type="project" value="UniProtKB-KW"/>
</dbReference>
<evidence type="ECO:0000313" key="5">
    <source>
        <dbReference type="Proteomes" id="UP001596074"/>
    </source>
</evidence>
<accession>A0ABW1A2M7</accession>
<name>A0ABW1A2M7_9ACTN</name>
<protein>
    <submittedName>
        <fullName evidence="4">LLM class flavin-dependent oxidoreductase</fullName>
        <ecNumber evidence="4">1.-.-.-</ecNumber>
    </submittedName>
</protein>
<proteinExistence type="predicted"/>
<dbReference type="InterPro" id="IPR050766">
    <property type="entry name" value="Bact_Lucif_Oxidored"/>
</dbReference>
<feature type="domain" description="Luciferase-like" evidence="3">
    <location>
        <begin position="4"/>
        <end position="299"/>
    </location>
</feature>
<gene>
    <name evidence="4" type="ORF">ACFPZN_17610</name>
</gene>
<dbReference type="EC" id="1.-.-.-" evidence="4"/>
<evidence type="ECO:0000256" key="2">
    <source>
        <dbReference type="ARBA" id="ARBA00023033"/>
    </source>
</evidence>
<dbReference type="EMBL" id="JBHSON010000022">
    <property type="protein sequence ID" value="MFC5747450.1"/>
    <property type="molecule type" value="Genomic_DNA"/>
</dbReference>
<sequence length="343" mass="36953">MTLRFGLSYLFRHPPGTSASAVYGAKLEQIRLAESLGLDDVWVGEHHFVDDGWLPSPLTAAAAIAAATGRIGIGTNALLPALHHPIRLAEDAAVVDDISGGRLLLGVALGYRAREFEVLGIPHRERAGRLEEAVGILRRCWTEDRFTHAGRHYAFADVACRPVPAQRPIPIWVGAAEAPAALRRAAVLGDGWLSGGAPRPEARARYLEILAELGKDGPNPPIAASSRPYIFVTRDPERDRHALRSAAVEQTRTAERWYAEAGQALPGGLSVEQLTDLLFLVDTPENVTAAILESYRQGAYTHHIHTPNILGVPVERCTESVELFATEVVPAVRAGLAAEAVAP</sequence>
<dbReference type="RefSeq" id="WP_378283069.1">
    <property type="nucleotide sequence ID" value="NZ_JBHSON010000022.1"/>
</dbReference>
<evidence type="ECO:0000256" key="1">
    <source>
        <dbReference type="ARBA" id="ARBA00023002"/>
    </source>
</evidence>
<dbReference type="Proteomes" id="UP001596074">
    <property type="component" value="Unassembled WGS sequence"/>
</dbReference>
<organism evidence="4 5">
    <name type="scientific">Actinomadura rugatobispora</name>
    <dbReference type="NCBI Taxonomy" id="1994"/>
    <lineage>
        <taxon>Bacteria</taxon>
        <taxon>Bacillati</taxon>
        <taxon>Actinomycetota</taxon>
        <taxon>Actinomycetes</taxon>
        <taxon>Streptosporangiales</taxon>
        <taxon>Thermomonosporaceae</taxon>
        <taxon>Actinomadura</taxon>
    </lineage>
</organism>
<keyword evidence="1 4" id="KW-0560">Oxidoreductase</keyword>
<dbReference type="InterPro" id="IPR036661">
    <property type="entry name" value="Luciferase-like_sf"/>
</dbReference>
<keyword evidence="2" id="KW-0503">Monooxygenase</keyword>
<keyword evidence="5" id="KW-1185">Reference proteome</keyword>
<reference evidence="5" key="1">
    <citation type="journal article" date="2019" name="Int. J. Syst. Evol. Microbiol.">
        <title>The Global Catalogue of Microorganisms (GCM) 10K type strain sequencing project: providing services to taxonomists for standard genome sequencing and annotation.</title>
        <authorList>
            <consortium name="The Broad Institute Genomics Platform"/>
            <consortium name="The Broad Institute Genome Sequencing Center for Infectious Disease"/>
            <person name="Wu L."/>
            <person name="Ma J."/>
        </authorList>
    </citation>
    <scope>NUCLEOTIDE SEQUENCE [LARGE SCALE GENOMIC DNA]</scope>
    <source>
        <strain evidence="5">KCTC 42087</strain>
    </source>
</reference>
<dbReference type="Gene3D" id="3.20.20.30">
    <property type="entry name" value="Luciferase-like domain"/>
    <property type="match status" value="1"/>
</dbReference>
<dbReference type="SUPFAM" id="SSF51679">
    <property type="entry name" value="Bacterial luciferase-like"/>
    <property type="match status" value="1"/>
</dbReference>
<dbReference type="PANTHER" id="PTHR30137">
    <property type="entry name" value="LUCIFERASE-LIKE MONOOXYGENASE"/>
    <property type="match status" value="1"/>
</dbReference>
<evidence type="ECO:0000313" key="4">
    <source>
        <dbReference type="EMBL" id="MFC5747450.1"/>
    </source>
</evidence>
<dbReference type="InterPro" id="IPR011251">
    <property type="entry name" value="Luciferase-like_dom"/>
</dbReference>
<evidence type="ECO:0000259" key="3">
    <source>
        <dbReference type="Pfam" id="PF00296"/>
    </source>
</evidence>
<dbReference type="PANTHER" id="PTHR30137:SF8">
    <property type="entry name" value="BLR5498 PROTEIN"/>
    <property type="match status" value="1"/>
</dbReference>
<comment type="caution">
    <text evidence="4">The sequence shown here is derived from an EMBL/GenBank/DDBJ whole genome shotgun (WGS) entry which is preliminary data.</text>
</comment>